<comment type="caution">
    <text evidence="3">The sequence shown here is derived from an EMBL/GenBank/DDBJ whole genome shotgun (WGS) entry which is preliminary data.</text>
</comment>
<dbReference type="PANTHER" id="PTHR48064">
    <property type="entry name" value="OS01G0750400 PROTEIN"/>
    <property type="match status" value="1"/>
</dbReference>
<dbReference type="Pfam" id="PF00646">
    <property type="entry name" value="F-box"/>
    <property type="match status" value="1"/>
</dbReference>
<dbReference type="PROSITE" id="PS50181">
    <property type="entry name" value="FBOX"/>
    <property type="match status" value="1"/>
</dbReference>
<feature type="region of interest" description="Disordered" evidence="1">
    <location>
        <begin position="84"/>
        <end position="119"/>
    </location>
</feature>
<feature type="region of interest" description="Disordered" evidence="1">
    <location>
        <begin position="1"/>
        <end position="22"/>
    </location>
</feature>
<keyword evidence="4" id="KW-1185">Reference proteome</keyword>
<dbReference type="FunFam" id="3.80.10.10:FF:000221">
    <property type="entry name" value="Leucine-rich repeat receptor-like protein kinase PXL1"/>
    <property type="match status" value="1"/>
</dbReference>
<accession>A0AAD5STX1</accession>
<dbReference type="AlphaFoldDB" id="A0AAD5STX1"/>
<dbReference type="Proteomes" id="UP001211907">
    <property type="component" value="Unassembled WGS sequence"/>
</dbReference>
<sequence>MSFSSNRKINNNSSCSNDKINSNNGKFLQKIAKFLPERVACLTNSKLKPLRFSASAIQLNSPRIPLKKQRSWIFIRPLSEAGRLSSSKENNPLNTQLPREDSPESLENLEERSESPMHEKINSFQSSSFSGSTLEASEINAHEKITKIQFEMKLPNELIALVFSLIPPESVTKYSRLSKSFKSIVTESASFPKRNFDYFIPAENPNPNQPDGNHYPHRKSVEDQLRDFDDIYAHYDHFWFMWPNNFQIEYAKRKLIKQPELSVTNNQFREYSAWMRKVPNCTSMLDNLREISLCDLNMHGEFSTVLCAMPKLELIYAPFNSFSGPIPQRISNMKNLAVLNMGNNKISGPFPTVFGDFLTNLKSINFERNQLIGPLPHNIGALVNLRALTLALNNLCGRIPNEICCLVNLTTLDLSRNKFEGPIPAGIGSLVHINMLDISNNKLSGNIPAGLGSCSALNHLTMSRNRLNGRLPETICNLINLYALYFDNNNIEGLIPANVHNMYRLAYVAFHGNNLQVPENVNMNIRQWKLFQEGFELSARNY</sequence>
<dbReference type="InterPro" id="IPR053038">
    <property type="entry name" value="RLP_Defense"/>
</dbReference>
<evidence type="ECO:0000313" key="4">
    <source>
        <dbReference type="Proteomes" id="UP001211907"/>
    </source>
</evidence>
<dbReference type="Gene3D" id="3.80.10.10">
    <property type="entry name" value="Ribonuclease Inhibitor"/>
    <property type="match status" value="1"/>
</dbReference>
<feature type="domain" description="F-box" evidence="2">
    <location>
        <begin position="148"/>
        <end position="194"/>
    </location>
</feature>
<dbReference type="SUPFAM" id="SSF81383">
    <property type="entry name" value="F-box domain"/>
    <property type="match status" value="1"/>
</dbReference>
<dbReference type="InterPro" id="IPR032675">
    <property type="entry name" value="LRR_dom_sf"/>
</dbReference>
<organism evidence="3 4">
    <name type="scientific">Physocladia obscura</name>
    <dbReference type="NCBI Taxonomy" id="109957"/>
    <lineage>
        <taxon>Eukaryota</taxon>
        <taxon>Fungi</taxon>
        <taxon>Fungi incertae sedis</taxon>
        <taxon>Chytridiomycota</taxon>
        <taxon>Chytridiomycota incertae sedis</taxon>
        <taxon>Chytridiomycetes</taxon>
        <taxon>Chytridiales</taxon>
        <taxon>Chytriomycetaceae</taxon>
        <taxon>Physocladia</taxon>
    </lineage>
</organism>
<feature type="compositionally biased region" description="Basic and acidic residues" evidence="1">
    <location>
        <begin position="109"/>
        <end position="119"/>
    </location>
</feature>
<evidence type="ECO:0000259" key="2">
    <source>
        <dbReference type="PROSITE" id="PS50181"/>
    </source>
</evidence>
<proteinExistence type="predicted"/>
<dbReference type="InterPro" id="IPR036047">
    <property type="entry name" value="F-box-like_dom_sf"/>
</dbReference>
<dbReference type="SUPFAM" id="SSF52058">
    <property type="entry name" value="L domain-like"/>
    <property type="match status" value="1"/>
</dbReference>
<feature type="compositionally biased region" description="Polar residues" evidence="1">
    <location>
        <begin position="84"/>
        <end position="97"/>
    </location>
</feature>
<dbReference type="PANTHER" id="PTHR48064:SF6">
    <property type="entry name" value="RECEPTOR-LIKE PROTEIN KINASE 2"/>
    <property type="match status" value="1"/>
</dbReference>
<protein>
    <recommendedName>
        <fullName evidence="2">F-box domain-containing protein</fullName>
    </recommendedName>
</protein>
<name>A0AAD5STX1_9FUNG</name>
<dbReference type="Pfam" id="PF00560">
    <property type="entry name" value="LRR_1"/>
    <property type="match status" value="4"/>
</dbReference>
<dbReference type="InterPro" id="IPR001810">
    <property type="entry name" value="F-box_dom"/>
</dbReference>
<evidence type="ECO:0000256" key="1">
    <source>
        <dbReference type="SAM" id="MobiDB-lite"/>
    </source>
</evidence>
<reference evidence="3" key="1">
    <citation type="submission" date="2020-05" db="EMBL/GenBank/DDBJ databases">
        <title>Phylogenomic resolution of chytrid fungi.</title>
        <authorList>
            <person name="Stajich J.E."/>
            <person name="Amses K."/>
            <person name="Simmons R."/>
            <person name="Seto K."/>
            <person name="Myers J."/>
            <person name="Bonds A."/>
            <person name="Quandt C.A."/>
            <person name="Barry K."/>
            <person name="Liu P."/>
            <person name="Grigoriev I."/>
            <person name="Longcore J.E."/>
            <person name="James T.Y."/>
        </authorList>
    </citation>
    <scope>NUCLEOTIDE SEQUENCE</scope>
    <source>
        <strain evidence="3">JEL0513</strain>
    </source>
</reference>
<dbReference type="EMBL" id="JADGJH010002323">
    <property type="protein sequence ID" value="KAJ3099830.1"/>
    <property type="molecule type" value="Genomic_DNA"/>
</dbReference>
<gene>
    <name evidence="3" type="ORF">HK100_004826</name>
</gene>
<evidence type="ECO:0000313" key="3">
    <source>
        <dbReference type="EMBL" id="KAJ3099830.1"/>
    </source>
</evidence>
<dbReference type="InterPro" id="IPR001611">
    <property type="entry name" value="Leu-rich_rpt"/>
</dbReference>